<dbReference type="EMBL" id="JAERTX010000007">
    <property type="protein sequence ID" value="MBM9460216.1"/>
    <property type="molecule type" value="Genomic_DNA"/>
</dbReference>
<dbReference type="Pfam" id="PF02566">
    <property type="entry name" value="OsmC"/>
    <property type="match status" value="1"/>
</dbReference>
<dbReference type="InterPro" id="IPR003718">
    <property type="entry name" value="OsmC/Ohr_fam"/>
</dbReference>
<gene>
    <name evidence="1" type="ORF">JK386_09895</name>
</gene>
<dbReference type="PANTHER" id="PTHR35368">
    <property type="entry name" value="HYDROPEROXIDE REDUCTASE"/>
    <property type="match status" value="1"/>
</dbReference>
<name>A0A938Y1K0_9ACTN</name>
<sequence length="185" mass="19697">MSETSTASNGVNVEALLGARGAITENPDLAQFTWRATNTWKNGTHSVAEVENFYGLGAEQSHTRKFTFEGDHPLQFAAEDNGATPVETVLVALGGCLTAGVASIAQQRGIQLRSVKATIEGDHDIRGILGADPEVRNGFNEVRVNYEIDADASPEDLQALVAQSQKRSAVFDILTNPTAVTVNVS</sequence>
<proteinExistence type="predicted"/>
<comment type="caution">
    <text evidence="1">The sequence shown here is derived from an EMBL/GenBank/DDBJ whole genome shotgun (WGS) entry which is preliminary data.</text>
</comment>
<evidence type="ECO:0000313" key="1">
    <source>
        <dbReference type="EMBL" id="MBM9460216.1"/>
    </source>
</evidence>
<reference evidence="1" key="1">
    <citation type="submission" date="2021-01" db="EMBL/GenBank/DDBJ databases">
        <title>Novel species in genus Nocardioides.</title>
        <authorList>
            <person name="Zhang G."/>
        </authorList>
    </citation>
    <scope>NUCLEOTIDE SEQUENCE</scope>
    <source>
        <strain evidence="1">Zg-536</strain>
    </source>
</reference>
<organism evidence="1 2">
    <name type="scientific">Nocardioides faecalis</name>
    <dbReference type="NCBI Taxonomy" id="2803858"/>
    <lineage>
        <taxon>Bacteria</taxon>
        <taxon>Bacillati</taxon>
        <taxon>Actinomycetota</taxon>
        <taxon>Actinomycetes</taxon>
        <taxon>Propionibacteriales</taxon>
        <taxon>Nocardioidaceae</taxon>
        <taxon>Nocardioides</taxon>
    </lineage>
</organism>
<dbReference type="AlphaFoldDB" id="A0A938Y1K0"/>
<dbReference type="RefSeq" id="WP_205291524.1">
    <property type="nucleotide sequence ID" value="NZ_CP074406.1"/>
</dbReference>
<dbReference type="Proteomes" id="UP000663791">
    <property type="component" value="Unassembled WGS sequence"/>
</dbReference>
<accession>A0A938Y1K0</accession>
<dbReference type="SUPFAM" id="SSF82784">
    <property type="entry name" value="OsmC-like"/>
    <property type="match status" value="1"/>
</dbReference>
<dbReference type="Gene3D" id="3.30.300.20">
    <property type="match status" value="1"/>
</dbReference>
<keyword evidence="2" id="KW-1185">Reference proteome</keyword>
<evidence type="ECO:0000313" key="2">
    <source>
        <dbReference type="Proteomes" id="UP000663791"/>
    </source>
</evidence>
<dbReference type="PANTHER" id="PTHR35368:SF1">
    <property type="entry name" value="HYDROPEROXIDE REDUCTASE"/>
    <property type="match status" value="1"/>
</dbReference>
<dbReference type="InterPro" id="IPR015946">
    <property type="entry name" value="KH_dom-like_a/b"/>
</dbReference>
<protein>
    <submittedName>
        <fullName evidence="1">OsmC family protein</fullName>
    </submittedName>
</protein>
<dbReference type="InterPro" id="IPR052924">
    <property type="entry name" value="OsmC/Ohr_hydroprdx_reductase"/>
</dbReference>
<dbReference type="InterPro" id="IPR036102">
    <property type="entry name" value="OsmC/Ohrsf"/>
</dbReference>